<sequence length="212" mass="23074">MDFIKLNGQNTPSPTVTVGGISVFKEFLPPSDQLHLVKELRAVAAQAPVFSPKTKSGKPMSVRLTAAGDFGWFSDQRGYRYVEQHPSGVNWPEIPDAIMAIWRAVAGAVPDPECCLVNFYGEGARMGLHQDRDEANFDWPVVSISLGDDALFRVGGTERGGKTESIWLQSGDVAVMGGAARLNYHGIDRIKFGSSSLLKEGGRLNVTLRVVR</sequence>
<dbReference type="GO" id="GO:0005737">
    <property type="term" value="C:cytoplasm"/>
    <property type="evidence" value="ECO:0007669"/>
    <property type="project" value="TreeGrafter"/>
</dbReference>
<evidence type="ECO:0000313" key="8">
    <source>
        <dbReference type="EMBL" id="AII88510.1"/>
    </source>
</evidence>
<evidence type="ECO:0000256" key="1">
    <source>
        <dbReference type="ARBA" id="ARBA00022723"/>
    </source>
</evidence>
<name>A0AAN0VJP6_9RHOB</name>
<dbReference type="Pfam" id="PF13532">
    <property type="entry name" value="2OG-FeII_Oxy_2"/>
    <property type="match status" value="1"/>
</dbReference>
<keyword evidence="1 6" id="KW-0479">Metal-binding</keyword>
<keyword evidence="3" id="KW-0560">Oxidoreductase</keyword>
<dbReference type="PROSITE" id="PS51471">
    <property type="entry name" value="FE2OG_OXY"/>
    <property type="match status" value="1"/>
</dbReference>
<dbReference type="InterPro" id="IPR037151">
    <property type="entry name" value="AlkB-like_sf"/>
</dbReference>
<gene>
    <name evidence="8" type="ORF">RCA23_c30100</name>
</gene>
<evidence type="ECO:0000256" key="2">
    <source>
        <dbReference type="ARBA" id="ARBA00022964"/>
    </source>
</evidence>
<dbReference type="KEGG" id="ptp:RCA23_c30100"/>
<feature type="binding site" evidence="6">
    <location>
        <position position="129"/>
    </location>
    <ligand>
        <name>Fe cation</name>
        <dbReference type="ChEBI" id="CHEBI:24875"/>
        <note>catalytic</note>
    </ligand>
</feature>
<dbReference type="Gene3D" id="2.60.120.590">
    <property type="entry name" value="Alpha-ketoglutarate-dependent dioxygenase AlkB-like"/>
    <property type="match status" value="1"/>
</dbReference>
<dbReference type="AlphaFoldDB" id="A0AAN0VJP6"/>
<dbReference type="PANTHER" id="PTHR16557">
    <property type="entry name" value="ALKYLATED DNA REPAIR PROTEIN ALKB-RELATED"/>
    <property type="match status" value="1"/>
</dbReference>
<keyword evidence="4 6" id="KW-0408">Iron</keyword>
<evidence type="ECO:0000259" key="7">
    <source>
        <dbReference type="PROSITE" id="PS51471"/>
    </source>
</evidence>
<evidence type="ECO:0000256" key="6">
    <source>
        <dbReference type="PIRSR" id="PIRSR604574-2"/>
    </source>
</evidence>
<keyword evidence="9" id="KW-1185">Reference proteome</keyword>
<feature type="binding site" evidence="6">
    <location>
        <position position="131"/>
    </location>
    <ligand>
        <name>Fe cation</name>
        <dbReference type="ChEBI" id="CHEBI:24875"/>
        <note>catalytic</note>
    </ligand>
</feature>
<feature type="binding site" evidence="5">
    <location>
        <begin position="203"/>
        <end position="209"/>
    </location>
    <ligand>
        <name>2-oxoglutarate</name>
        <dbReference type="ChEBI" id="CHEBI:16810"/>
    </ligand>
</feature>
<keyword evidence="2 8" id="KW-0223">Dioxygenase</keyword>
<evidence type="ECO:0000256" key="5">
    <source>
        <dbReference type="PIRSR" id="PIRSR604574-1"/>
    </source>
</evidence>
<feature type="domain" description="Fe2OG dioxygenase" evidence="7">
    <location>
        <begin position="111"/>
        <end position="212"/>
    </location>
</feature>
<reference evidence="8 9" key="1">
    <citation type="journal article" date="2014" name="ISME J.">
        <title>Adaptation of an abundant Roseobacter RCA organism to pelagic systems revealed by genomic and transcriptomic analyses.</title>
        <authorList>
            <person name="Voget S."/>
            <person name="Wemheuer B."/>
            <person name="Brinkhoff T."/>
            <person name="Vollmers J."/>
            <person name="Dietrich S."/>
            <person name="Giebel H.A."/>
            <person name="Beardsley C."/>
            <person name="Sardemann C."/>
            <person name="Bakenhus I."/>
            <person name="Billerbeck S."/>
            <person name="Daniel R."/>
            <person name="Simon M."/>
        </authorList>
    </citation>
    <scope>NUCLEOTIDE SEQUENCE [LARGE SCALE GENOMIC DNA]</scope>
    <source>
        <strain evidence="8 9">RCA23</strain>
    </source>
</reference>
<evidence type="ECO:0000256" key="4">
    <source>
        <dbReference type="ARBA" id="ARBA00023004"/>
    </source>
</evidence>
<dbReference type="GO" id="GO:0008198">
    <property type="term" value="F:ferrous iron binding"/>
    <property type="evidence" value="ECO:0007669"/>
    <property type="project" value="TreeGrafter"/>
</dbReference>
<dbReference type="EMBL" id="CP003984">
    <property type="protein sequence ID" value="AII88510.1"/>
    <property type="molecule type" value="Genomic_DNA"/>
</dbReference>
<dbReference type="SUPFAM" id="SSF51197">
    <property type="entry name" value="Clavaminate synthase-like"/>
    <property type="match status" value="1"/>
</dbReference>
<organism evidence="8 9">
    <name type="scientific">Planktomarina temperata RCA23</name>
    <dbReference type="NCBI Taxonomy" id="666509"/>
    <lineage>
        <taxon>Bacteria</taxon>
        <taxon>Pseudomonadati</taxon>
        <taxon>Pseudomonadota</taxon>
        <taxon>Alphaproteobacteria</taxon>
        <taxon>Rhodobacterales</taxon>
        <taxon>Paracoccaceae</taxon>
        <taxon>Planktomarina</taxon>
    </lineage>
</organism>
<comment type="cofactor">
    <cofactor evidence="6">
        <name>Fe(2+)</name>
        <dbReference type="ChEBI" id="CHEBI:29033"/>
    </cofactor>
    <text evidence="6">Binds 1 Fe(2+) ion per subunit.</text>
</comment>
<feature type="binding site" evidence="5">
    <location>
        <position position="72"/>
    </location>
    <ligand>
        <name>substrate</name>
    </ligand>
</feature>
<evidence type="ECO:0000313" key="9">
    <source>
        <dbReference type="Proteomes" id="UP000028680"/>
    </source>
</evidence>
<protein>
    <submittedName>
        <fullName evidence="8">Alpha-ketoglutarate-dependent dioxygenase AlkB</fullName>
    </submittedName>
</protein>
<dbReference type="InterPro" id="IPR004574">
    <property type="entry name" value="Alkb"/>
</dbReference>
<dbReference type="Proteomes" id="UP000028680">
    <property type="component" value="Chromosome"/>
</dbReference>
<feature type="binding site" evidence="5">
    <location>
        <begin position="118"/>
        <end position="120"/>
    </location>
    <ligand>
        <name>2-oxoglutarate</name>
        <dbReference type="ChEBI" id="CHEBI:16810"/>
    </ligand>
</feature>
<feature type="binding site" evidence="5">
    <location>
        <position position="133"/>
    </location>
    <ligand>
        <name>substrate</name>
    </ligand>
</feature>
<dbReference type="GO" id="GO:0035513">
    <property type="term" value="P:oxidative RNA demethylation"/>
    <property type="evidence" value="ECO:0007669"/>
    <property type="project" value="TreeGrafter"/>
</dbReference>
<dbReference type="GO" id="GO:0035515">
    <property type="term" value="F:oxidative RNA demethylase activity"/>
    <property type="evidence" value="ECO:0007669"/>
    <property type="project" value="TreeGrafter"/>
</dbReference>
<feature type="binding site" evidence="6">
    <location>
        <position position="185"/>
    </location>
    <ligand>
        <name>Fe cation</name>
        <dbReference type="ChEBI" id="CHEBI:24875"/>
        <note>catalytic</note>
    </ligand>
</feature>
<dbReference type="InterPro" id="IPR005123">
    <property type="entry name" value="Oxoglu/Fe-dep_dioxygenase_dom"/>
</dbReference>
<evidence type="ECO:0000256" key="3">
    <source>
        <dbReference type="ARBA" id="ARBA00023002"/>
    </source>
</evidence>
<accession>A0AAN0VJP6</accession>
<dbReference type="GO" id="GO:0035516">
    <property type="term" value="F:broad specificity oxidative DNA demethylase activity"/>
    <property type="evidence" value="ECO:0007669"/>
    <property type="project" value="TreeGrafter"/>
</dbReference>
<dbReference type="PANTHER" id="PTHR16557:SF2">
    <property type="entry name" value="NUCLEIC ACID DIOXYGENASE ALKBH1"/>
    <property type="match status" value="1"/>
</dbReference>
<feature type="binding site" evidence="5">
    <location>
        <position position="159"/>
    </location>
    <ligand>
        <name>substrate</name>
    </ligand>
</feature>
<proteinExistence type="predicted"/>
<dbReference type="InterPro" id="IPR027450">
    <property type="entry name" value="AlkB-like"/>
</dbReference>
<feature type="binding site" evidence="5">
    <location>
        <begin position="79"/>
        <end position="81"/>
    </location>
    <ligand>
        <name>substrate</name>
    </ligand>
</feature>